<proteinExistence type="predicted"/>
<organism evidence="1 2">
    <name type="scientific">Populus trichocarpa</name>
    <name type="common">Western balsam poplar</name>
    <name type="synonym">Populus balsamifera subsp. trichocarpa</name>
    <dbReference type="NCBI Taxonomy" id="3694"/>
    <lineage>
        <taxon>Eukaryota</taxon>
        <taxon>Viridiplantae</taxon>
        <taxon>Streptophyta</taxon>
        <taxon>Embryophyta</taxon>
        <taxon>Tracheophyta</taxon>
        <taxon>Spermatophyta</taxon>
        <taxon>Magnoliopsida</taxon>
        <taxon>eudicotyledons</taxon>
        <taxon>Gunneridae</taxon>
        <taxon>Pentapetalae</taxon>
        <taxon>rosids</taxon>
        <taxon>fabids</taxon>
        <taxon>Malpighiales</taxon>
        <taxon>Salicaceae</taxon>
        <taxon>Saliceae</taxon>
        <taxon>Populus</taxon>
    </lineage>
</organism>
<dbReference type="Proteomes" id="UP000006729">
    <property type="component" value="Chromosome 11"/>
</dbReference>
<reference evidence="1 2" key="1">
    <citation type="journal article" date="2006" name="Science">
        <title>The genome of black cottonwood, Populus trichocarpa (Torr. &amp; Gray).</title>
        <authorList>
            <person name="Tuskan G.A."/>
            <person name="Difazio S."/>
            <person name="Jansson S."/>
            <person name="Bohlmann J."/>
            <person name="Grigoriev I."/>
            <person name="Hellsten U."/>
            <person name="Putnam N."/>
            <person name="Ralph S."/>
            <person name="Rombauts S."/>
            <person name="Salamov A."/>
            <person name="Schein J."/>
            <person name="Sterck L."/>
            <person name="Aerts A."/>
            <person name="Bhalerao R.R."/>
            <person name="Bhalerao R.P."/>
            <person name="Blaudez D."/>
            <person name="Boerjan W."/>
            <person name="Brun A."/>
            <person name="Brunner A."/>
            <person name="Busov V."/>
            <person name="Campbell M."/>
            <person name="Carlson J."/>
            <person name="Chalot M."/>
            <person name="Chapman J."/>
            <person name="Chen G.L."/>
            <person name="Cooper D."/>
            <person name="Coutinho P.M."/>
            <person name="Couturier J."/>
            <person name="Covert S."/>
            <person name="Cronk Q."/>
            <person name="Cunningham R."/>
            <person name="Davis J."/>
            <person name="Degroeve S."/>
            <person name="Dejardin A."/>
            <person name="Depamphilis C."/>
            <person name="Detter J."/>
            <person name="Dirks B."/>
            <person name="Dubchak I."/>
            <person name="Duplessis S."/>
            <person name="Ehlting J."/>
            <person name="Ellis B."/>
            <person name="Gendler K."/>
            <person name="Goodstein D."/>
            <person name="Gribskov M."/>
            <person name="Grimwood J."/>
            <person name="Groover A."/>
            <person name="Gunter L."/>
            <person name="Hamberger B."/>
            <person name="Heinze B."/>
            <person name="Helariutta Y."/>
            <person name="Henrissat B."/>
            <person name="Holligan D."/>
            <person name="Holt R."/>
            <person name="Huang W."/>
            <person name="Islam-Faridi N."/>
            <person name="Jones S."/>
            <person name="Jones-Rhoades M."/>
            <person name="Jorgensen R."/>
            <person name="Joshi C."/>
            <person name="Kangasjarvi J."/>
            <person name="Karlsson J."/>
            <person name="Kelleher C."/>
            <person name="Kirkpatrick R."/>
            <person name="Kirst M."/>
            <person name="Kohler A."/>
            <person name="Kalluri U."/>
            <person name="Larimer F."/>
            <person name="Leebens-Mack J."/>
            <person name="Leple J.C."/>
            <person name="Locascio P."/>
            <person name="Lou Y."/>
            <person name="Lucas S."/>
            <person name="Martin F."/>
            <person name="Montanini B."/>
            <person name="Napoli C."/>
            <person name="Nelson D.R."/>
            <person name="Nelson C."/>
            <person name="Nieminen K."/>
            <person name="Nilsson O."/>
            <person name="Pereda V."/>
            <person name="Peter G."/>
            <person name="Philippe R."/>
            <person name="Pilate G."/>
            <person name="Poliakov A."/>
            <person name="Razumovskaya J."/>
            <person name="Richardson P."/>
            <person name="Rinaldi C."/>
            <person name="Ritland K."/>
            <person name="Rouze P."/>
            <person name="Ryaboy D."/>
            <person name="Schmutz J."/>
            <person name="Schrader J."/>
            <person name="Segerman B."/>
            <person name="Shin H."/>
            <person name="Siddiqui A."/>
            <person name="Sterky F."/>
            <person name="Terry A."/>
            <person name="Tsai C.J."/>
            <person name="Uberbacher E."/>
            <person name="Unneberg P."/>
            <person name="Vahala J."/>
            <person name="Wall K."/>
            <person name="Wessler S."/>
            <person name="Yang G."/>
            <person name="Yin T."/>
            <person name="Douglas C."/>
            <person name="Marra M."/>
            <person name="Sandberg G."/>
            <person name="Van de Peer Y."/>
            <person name="Rokhsar D."/>
        </authorList>
    </citation>
    <scope>NUCLEOTIDE SEQUENCE [LARGE SCALE GENOMIC DNA]</scope>
    <source>
        <strain evidence="2">cv. Nisqually</strain>
    </source>
</reference>
<keyword evidence="2" id="KW-1185">Reference proteome</keyword>
<dbReference type="EMBL" id="CM009300">
    <property type="protein sequence ID" value="PNT13884.1"/>
    <property type="molecule type" value="Genomic_DNA"/>
</dbReference>
<name>A0A2K1YLH0_POPTR</name>
<evidence type="ECO:0000313" key="1">
    <source>
        <dbReference type="EMBL" id="PNT13884.1"/>
    </source>
</evidence>
<protein>
    <submittedName>
        <fullName evidence="1">Uncharacterized protein</fullName>
    </submittedName>
</protein>
<dbReference type="InParanoid" id="A0A2K1YLH0"/>
<evidence type="ECO:0000313" key="2">
    <source>
        <dbReference type="Proteomes" id="UP000006729"/>
    </source>
</evidence>
<accession>A0A2K1YLH0</accession>
<dbReference type="AlphaFoldDB" id="A0A2K1YLH0"/>
<sequence>MVITKSSSLGPNYLTSENQTELFFLSTFLHGSSTHVQVHRYLIHCLSTCFQINSSCVILMSFTAAKS</sequence>
<gene>
    <name evidence="1" type="ORF">POPTR_011G169400</name>
</gene>